<dbReference type="Gene3D" id="3.40.50.150">
    <property type="entry name" value="Vaccinia Virus protein VP39"/>
    <property type="match status" value="1"/>
</dbReference>
<dbReference type="InterPro" id="IPR014008">
    <property type="entry name" value="Cbl_synth_MTase_CbiT"/>
</dbReference>
<evidence type="ECO:0000259" key="6">
    <source>
        <dbReference type="Pfam" id="PF13847"/>
    </source>
</evidence>
<dbReference type="InterPro" id="IPR029063">
    <property type="entry name" value="SAM-dependent_MTases_sf"/>
</dbReference>
<name>A0ABT1Y2R1_9FIRM</name>
<evidence type="ECO:0000256" key="1">
    <source>
        <dbReference type="ARBA" id="ARBA00004953"/>
    </source>
</evidence>
<evidence type="ECO:0000313" key="7">
    <source>
        <dbReference type="EMBL" id="MCR6544771.1"/>
    </source>
</evidence>
<dbReference type="CDD" id="cd02440">
    <property type="entry name" value="AdoMet_MTases"/>
    <property type="match status" value="1"/>
</dbReference>
<organism evidence="7 8">
    <name type="scientific">Dehalobacterium formicoaceticum</name>
    <dbReference type="NCBI Taxonomy" id="51515"/>
    <lineage>
        <taxon>Bacteria</taxon>
        <taxon>Bacillati</taxon>
        <taxon>Bacillota</taxon>
        <taxon>Clostridia</taxon>
        <taxon>Eubacteriales</taxon>
        <taxon>Peptococcaceae</taxon>
        <taxon>Dehalobacterium</taxon>
    </lineage>
</organism>
<dbReference type="EMBL" id="JANPWE010000002">
    <property type="protein sequence ID" value="MCR6544771.1"/>
    <property type="molecule type" value="Genomic_DNA"/>
</dbReference>
<dbReference type="Proteomes" id="UP001524944">
    <property type="component" value="Unassembled WGS sequence"/>
</dbReference>
<keyword evidence="2" id="KW-0169">Cobalamin biosynthesis</keyword>
<dbReference type="NCBIfam" id="TIGR02469">
    <property type="entry name" value="CbiT"/>
    <property type="match status" value="1"/>
</dbReference>
<reference evidence="7 8" key="1">
    <citation type="submission" date="2022-08" db="EMBL/GenBank/DDBJ databases">
        <title>Proteogenomics of the novel Dehalobacterium formicoaceticum strain EZ94 highlights a key role of methyltransferases during anaerobic dichloromethane degradation.</title>
        <authorList>
            <person name="Wasmund K."/>
        </authorList>
    </citation>
    <scope>NUCLEOTIDE SEQUENCE [LARGE SCALE GENOMIC DNA]</scope>
    <source>
        <strain evidence="7 8">EZ94</strain>
    </source>
</reference>
<keyword evidence="8" id="KW-1185">Reference proteome</keyword>
<evidence type="ECO:0000256" key="4">
    <source>
        <dbReference type="ARBA" id="ARBA00022679"/>
    </source>
</evidence>
<gene>
    <name evidence="7" type="primary">cbiT</name>
    <name evidence="7" type="ORF">NVS47_04445</name>
</gene>
<dbReference type="InterPro" id="IPR050714">
    <property type="entry name" value="Cobalamin_biosynth_MTase"/>
</dbReference>
<dbReference type="RefSeq" id="WP_257912892.1">
    <property type="nucleotide sequence ID" value="NZ_JANPWE010000002.1"/>
</dbReference>
<evidence type="ECO:0000256" key="2">
    <source>
        <dbReference type="ARBA" id="ARBA00022573"/>
    </source>
</evidence>
<keyword evidence="3" id="KW-0489">Methyltransferase</keyword>
<accession>A0ABT1Y2R1</accession>
<sequence>MVWNNSTLGIPEEEFVRGSVPITKREIRVLTLAKLQLMPGARLLDIGCGTGSVTVEAALLCPEGRVFAIDMNEEAVALTKANVDRFSLENVEVITGAAPEDLPDREFDRIFIGGASNKLAEVISYAGEHLKASGIIVANTILLDSACRVLSLLEEHHFQQIECICVNIARGEKHSGWMMKALNPIYIINAVK</sequence>
<evidence type="ECO:0000256" key="3">
    <source>
        <dbReference type="ARBA" id="ARBA00022603"/>
    </source>
</evidence>
<keyword evidence="5" id="KW-0949">S-adenosyl-L-methionine</keyword>
<dbReference type="SUPFAM" id="SSF53335">
    <property type="entry name" value="S-adenosyl-L-methionine-dependent methyltransferases"/>
    <property type="match status" value="1"/>
</dbReference>
<protein>
    <submittedName>
        <fullName evidence="7">Precorrin-6Y C5,15-methyltransferase (Decarboxylating) subunit CbiT</fullName>
    </submittedName>
</protein>
<evidence type="ECO:0000256" key="5">
    <source>
        <dbReference type="ARBA" id="ARBA00022691"/>
    </source>
</evidence>
<dbReference type="PANTHER" id="PTHR43182:SF1">
    <property type="entry name" value="COBALT-PRECORRIN-7 C(5)-METHYLTRANSFERASE"/>
    <property type="match status" value="1"/>
</dbReference>
<dbReference type="PANTHER" id="PTHR43182">
    <property type="entry name" value="COBALT-PRECORRIN-6B C(15)-METHYLTRANSFERASE (DECARBOXYLATING)"/>
    <property type="match status" value="1"/>
</dbReference>
<comment type="caution">
    <text evidence="7">The sequence shown here is derived from an EMBL/GenBank/DDBJ whole genome shotgun (WGS) entry which is preliminary data.</text>
</comment>
<dbReference type="Pfam" id="PF13847">
    <property type="entry name" value="Methyltransf_31"/>
    <property type="match status" value="1"/>
</dbReference>
<comment type="pathway">
    <text evidence="1">Cofactor biosynthesis; adenosylcobalamin biosynthesis.</text>
</comment>
<evidence type="ECO:0000313" key="8">
    <source>
        <dbReference type="Proteomes" id="UP001524944"/>
    </source>
</evidence>
<proteinExistence type="predicted"/>
<keyword evidence="4" id="KW-0808">Transferase</keyword>
<dbReference type="InterPro" id="IPR025714">
    <property type="entry name" value="Methyltranfer_dom"/>
</dbReference>
<feature type="domain" description="Methyltransferase" evidence="6">
    <location>
        <begin position="39"/>
        <end position="168"/>
    </location>
</feature>